<sequence length="290" mass="31048">MITNARRVAATLVAAATLLLSGCFVSPGSFTSAIDLRKDGRFSYSYNGEIYLLGLSKLAELGSKAKDLEPFKAAPCYTDNAAADERECSKDELAKQKADWEEDRKSAEDKSKRDAEMMKVMLGGIDPSSPKAAEELADRLRRQAGWKSVVYKGDGLFVVDFAIAGRLDYDFQFPTMERFPMANAFVVLNKRADGAVRMDAPAFGQPGQGNPMANMGQLAAMGAALGSKDKDDGGLKLPELNGTLVLTTDGTILANNTDEGPIAGPTGQRLEWKVTPRTTAAPTALVRLGG</sequence>
<organism evidence="3 4">
    <name type="scientific">Novosphingobium ginsenosidimutans</name>
    <dbReference type="NCBI Taxonomy" id="1176536"/>
    <lineage>
        <taxon>Bacteria</taxon>
        <taxon>Pseudomonadati</taxon>
        <taxon>Pseudomonadota</taxon>
        <taxon>Alphaproteobacteria</taxon>
        <taxon>Sphingomonadales</taxon>
        <taxon>Sphingomonadaceae</taxon>
        <taxon>Novosphingobium</taxon>
    </lineage>
</organism>
<accession>A0A5B8S6I0</accession>
<dbReference type="RefSeq" id="WP_147090807.1">
    <property type="nucleotide sequence ID" value="NZ_BAABJD010000002.1"/>
</dbReference>
<feature type="signal peptide" evidence="2">
    <location>
        <begin position="1"/>
        <end position="25"/>
    </location>
</feature>
<keyword evidence="2" id="KW-0732">Signal</keyword>
<dbReference type="PROSITE" id="PS51257">
    <property type="entry name" value="PROKAR_LIPOPROTEIN"/>
    <property type="match status" value="1"/>
</dbReference>
<dbReference type="KEGG" id="ngf:FRF71_11615"/>
<proteinExistence type="predicted"/>
<gene>
    <name evidence="3" type="ORF">FRF71_11615</name>
</gene>
<evidence type="ECO:0008006" key="5">
    <source>
        <dbReference type="Google" id="ProtNLM"/>
    </source>
</evidence>
<feature type="region of interest" description="Disordered" evidence="1">
    <location>
        <begin position="93"/>
        <end position="112"/>
    </location>
</feature>
<evidence type="ECO:0000313" key="3">
    <source>
        <dbReference type="EMBL" id="QEA16728.1"/>
    </source>
</evidence>
<dbReference type="Proteomes" id="UP000321172">
    <property type="component" value="Chromosome"/>
</dbReference>
<feature type="chain" id="PRO_5023034264" description="Lipoprotein" evidence="2">
    <location>
        <begin position="26"/>
        <end position="290"/>
    </location>
</feature>
<keyword evidence="4" id="KW-1185">Reference proteome</keyword>
<protein>
    <recommendedName>
        <fullName evidence="5">Lipoprotein</fullName>
    </recommendedName>
</protein>
<dbReference type="OrthoDB" id="7390084at2"/>
<reference evidence="3 4" key="1">
    <citation type="journal article" date="2013" name="J. Microbiol. Biotechnol.">
        <title>Novosphingobium ginsenosidimutans sp. nov., with the ability to convert ginsenoside.</title>
        <authorList>
            <person name="Kim J.K."/>
            <person name="He D."/>
            <person name="Liu Q.M."/>
            <person name="Park H.Y."/>
            <person name="Jung M.S."/>
            <person name="Yoon M.H."/>
            <person name="Kim S.C."/>
            <person name="Im W.T."/>
        </authorList>
    </citation>
    <scope>NUCLEOTIDE SEQUENCE [LARGE SCALE GENOMIC DNA]</scope>
    <source>
        <strain evidence="3 4">FW-6</strain>
    </source>
</reference>
<evidence type="ECO:0000313" key="4">
    <source>
        <dbReference type="Proteomes" id="UP000321172"/>
    </source>
</evidence>
<dbReference type="EMBL" id="CP042345">
    <property type="protein sequence ID" value="QEA16728.1"/>
    <property type="molecule type" value="Genomic_DNA"/>
</dbReference>
<evidence type="ECO:0000256" key="2">
    <source>
        <dbReference type="SAM" id="SignalP"/>
    </source>
</evidence>
<dbReference type="AlphaFoldDB" id="A0A5B8S6I0"/>
<name>A0A5B8S6I0_9SPHN</name>
<evidence type="ECO:0000256" key="1">
    <source>
        <dbReference type="SAM" id="MobiDB-lite"/>
    </source>
</evidence>